<dbReference type="FunFam" id="1.10.10.10:FF:000030">
    <property type="entry name" value="Forkhead box protein K2"/>
    <property type="match status" value="1"/>
</dbReference>
<feature type="compositionally biased region" description="Low complexity" evidence="7">
    <location>
        <begin position="679"/>
        <end position="696"/>
    </location>
</feature>
<dbReference type="InterPro" id="IPR018122">
    <property type="entry name" value="TF_fork_head_CS_1"/>
</dbReference>
<evidence type="ECO:0000256" key="2">
    <source>
        <dbReference type="ARBA" id="ARBA00023015"/>
    </source>
</evidence>
<dbReference type="AlphaFoldDB" id="A0A9P8A5T1"/>
<dbReference type="PROSITE" id="PS50006">
    <property type="entry name" value="FHA_DOMAIN"/>
    <property type="match status" value="1"/>
</dbReference>
<dbReference type="GO" id="GO:0000978">
    <property type="term" value="F:RNA polymerase II cis-regulatory region sequence-specific DNA binding"/>
    <property type="evidence" value="ECO:0007669"/>
    <property type="project" value="TreeGrafter"/>
</dbReference>
<keyword evidence="2" id="KW-0805">Transcription regulation</keyword>
<dbReference type="PROSITE" id="PS00658">
    <property type="entry name" value="FORK_HEAD_2"/>
    <property type="match status" value="1"/>
</dbReference>
<dbReference type="EMBL" id="JAIFTL010000066">
    <property type="protein sequence ID" value="KAG9324469.1"/>
    <property type="molecule type" value="Genomic_DNA"/>
</dbReference>
<feature type="DNA-binding region" description="Fork-head" evidence="6">
    <location>
        <begin position="241"/>
        <end position="335"/>
    </location>
</feature>
<comment type="subcellular location">
    <subcellularLocation>
        <location evidence="1 6">Nucleus</location>
    </subcellularLocation>
</comment>
<dbReference type="PROSITE" id="PS50039">
    <property type="entry name" value="FORK_HEAD_3"/>
    <property type="match status" value="1"/>
</dbReference>
<evidence type="ECO:0000256" key="3">
    <source>
        <dbReference type="ARBA" id="ARBA00023125"/>
    </source>
</evidence>
<evidence type="ECO:0000313" key="11">
    <source>
        <dbReference type="Proteomes" id="UP000717515"/>
    </source>
</evidence>
<feature type="domain" description="Fork-head" evidence="9">
    <location>
        <begin position="241"/>
        <end position="335"/>
    </location>
</feature>
<dbReference type="PROSITE" id="PS00657">
    <property type="entry name" value="FORK_HEAD_1"/>
    <property type="match status" value="1"/>
</dbReference>
<dbReference type="SUPFAM" id="SSF46785">
    <property type="entry name" value="Winged helix' DNA-binding domain"/>
    <property type="match status" value="1"/>
</dbReference>
<evidence type="ECO:0000256" key="1">
    <source>
        <dbReference type="ARBA" id="ARBA00004123"/>
    </source>
</evidence>
<feature type="region of interest" description="Disordered" evidence="7">
    <location>
        <begin position="485"/>
        <end position="521"/>
    </location>
</feature>
<feature type="region of interest" description="Disordered" evidence="7">
    <location>
        <begin position="332"/>
        <end position="417"/>
    </location>
</feature>
<dbReference type="Pfam" id="PF00498">
    <property type="entry name" value="FHA"/>
    <property type="match status" value="1"/>
</dbReference>
<dbReference type="PRINTS" id="PR00053">
    <property type="entry name" value="FORKHEAD"/>
</dbReference>
<evidence type="ECO:0000256" key="4">
    <source>
        <dbReference type="ARBA" id="ARBA00023163"/>
    </source>
</evidence>
<organism evidence="10 11">
    <name type="scientific">Mortierella alpina</name>
    <name type="common">Oleaginous fungus</name>
    <name type="synonym">Mortierella renispora</name>
    <dbReference type="NCBI Taxonomy" id="64518"/>
    <lineage>
        <taxon>Eukaryota</taxon>
        <taxon>Fungi</taxon>
        <taxon>Fungi incertae sedis</taxon>
        <taxon>Mucoromycota</taxon>
        <taxon>Mortierellomycotina</taxon>
        <taxon>Mortierellomycetes</taxon>
        <taxon>Mortierellales</taxon>
        <taxon>Mortierellaceae</taxon>
        <taxon>Mortierella</taxon>
    </lineage>
</organism>
<dbReference type="GO" id="GO:0000981">
    <property type="term" value="F:DNA-binding transcription factor activity, RNA polymerase II-specific"/>
    <property type="evidence" value="ECO:0007669"/>
    <property type="project" value="TreeGrafter"/>
</dbReference>
<evidence type="ECO:0000259" key="9">
    <source>
        <dbReference type="PROSITE" id="PS50039"/>
    </source>
</evidence>
<dbReference type="InterPro" id="IPR001766">
    <property type="entry name" value="Fork_head_dom"/>
</dbReference>
<dbReference type="PANTHER" id="PTHR45881">
    <property type="entry name" value="CHECKPOINT SUPPRESSOR 1-LIKE, ISOFORM A-RELATED"/>
    <property type="match status" value="1"/>
</dbReference>
<keyword evidence="3 6" id="KW-0238">DNA-binding</keyword>
<feature type="compositionally biased region" description="Low complexity" evidence="7">
    <location>
        <begin position="618"/>
        <end position="662"/>
    </location>
</feature>
<feature type="compositionally biased region" description="Polar residues" evidence="7">
    <location>
        <begin position="697"/>
        <end position="707"/>
    </location>
</feature>
<keyword evidence="5 6" id="KW-0539">Nucleus</keyword>
<evidence type="ECO:0000256" key="6">
    <source>
        <dbReference type="PROSITE-ProRule" id="PRU00089"/>
    </source>
</evidence>
<dbReference type="Pfam" id="PF00250">
    <property type="entry name" value="Forkhead"/>
    <property type="match status" value="1"/>
</dbReference>
<reference evidence="10" key="1">
    <citation type="submission" date="2021-07" db="EMBL/GenBank/DDBJ databases">
        <title>Draft genome of Mortierella alpina, strain LL118, isolated from an aspen leaf litter sample.</title>
        <authorList>
            <person name="Yang S."/>
            <person name="Vinatzer B.A."/>
        </authorList>
    </citation>
    <scope>NUCLEOTIDE SEQUENCE</scope>
    <source>
        <strain evidence="10">LL118</strain>
    </source>
</reference>
<feature type="region of interest" description="Disordered" evidence="7">
    <location>
        <begin position="208"/>
        <end position="240"/>
    </location>
</feature>
<evidence type="ECO:0000259" key="8">
    <source>
        <dbReference type="PROSITE" id="PS50006"/>
    </source>
</evidence>
<evidence type="ECO:0000256" key="7">
    <source>
        <dbReference type="SAM" id="MobiDB-lite"/>
    </source>
</evidence>
<dbReference type="CDD" id="cd20026">
    <property type="entry name" value="FH_FOXK"/>
    <property type="match status" value="1"/>
</dbReference>
<dbReference type="Gene3D" id="2.60.200.20">
    <property type="match status" value="1"/>
</dbReference>
<dbReference type="CDD" id="cd22701">
    <property type="entry name" value="FHA_FKH1-like"/>
    <property type="match status" value="1"/>
</dbReference>
<feature type="compositionally biased region" description="Low complexity" evidence="7">
    <location>
        <begin position="595"/>
        <end position="608"/>
    </location>
</feature>
<feature type="domain" description="FHA" evidence="8">
    <location>
        <begin position="92"/>
        <end position="147"/>
    </location>
</feature>
<evidence type="ECO:0000313" key="10">
    <source>
        <dbReference type="EMBL" id="KAG9324469.1"/>
    </source>
</evidence>
<dbReference type="InterPro" id="IPR008984">
    <property type="entry name" value="SMAD_FHA_dom_sf"/>
</dbReference>
<sequence length="707" mass="73746">MDDTLAAELLADKFNTQQGQLSHMPHVSQEQTQSQLTTTVAASADDLNLAYAQAVNTNAAVASGTDVPTEPVQAYAKLEGDSFCYYIRTLQVTFGRKASSSDQVDIHLGTTKAISRQHARLFYNFTTQRFEMMVFGKNGAFINDQFIEKGVTVPLENRTKIQIGEVSFSFLLPKIETEESAQETLHGEGASESSGAVANHAPGAAIASTSAASGQADAKDKEDAGSAENFDASEYSSKDTKPPFSYASLIAQAINSTPSRKLTLNGIYNHITQHYPYYQLAQNGWQNSIRHNLSLNKAFVKVPRSDSEPGKGAFWTIDQSCESQFANGVYKRNRRALSSKPGGTRSRSDSESPYDQPDKPRKRINTGTEAGASSHQVQSSTKQATGQSAPSQPLQQQSSQPTLPLDSAAAGASNPLSQAPGLSAEKLAALTQSITTAAREGNQAALASALIAAANASGIPGGLAVSLPVTARALAAHLQQQQQLQQLQQAQQPRPATQQQDVQQQPLSSPSTAASQPTSSATLSAQLLSNLQAVASTTPRPPNPAPAAPALTILSTASSEPTSPALAIPTPALSALGTPSLSGSATSLAPSTAESSVGQSSVASSLGSPTLSSPAQQSPIAQLVAAAQAQAREQALAQQQQQQQQPSSKPSSSQQITSPTVSNTSASARQEDLVKAVVAQDQDASSLADSAAPSTSMAALTSEPQEA</sequence>
<accession>A0A9P8A5T1</accession>
<dbReference type="Proteomes" id="UP000717515">
    <property type="component" value="Unassembled WGS sequence"/>
</dbReference>
<feature type="compositionally biased region" description="Polar residues" evidence="7">
    <location>
        <begin position="580"/>
        <end position="594"/>
    </location>
</feature>
<comment type="caution">
    <text evidence="10">The sequence shown here is derived from an EMBL/GenBank/DDBJ whole genome shotgun (WGS) entry which is preliminary data.</text>
</comment>
<dbReference type="SMART" id="SM00339">
    <property type="entry name" value="FH"/>
    <property type="match status" value="1"/>
</dbReference>
<evidence type="ECO:0000256" key="5">
    <source>
        <dbReference type="ARBA" id="ARBA00023242"/>
    </source>
</evidence>
<dbReference type="InterPro" id="IPR036390">
    <property type="entry name" value="WH_DNA-bd_sf"/>
</dbReference>
<dbReference type="InterPro" id="IPR000253">
    <property type="entry name" value="FHA_dom"/>
</dbReference>
<feature type="region of interest" description="Disordered" evidence="7">
    <location>
        <begin position="580"/>
        <end position="707"/>
    </location>
</feature>
<dbReference type="PANTHER" id="PTHR45881:SF1">
    <property type="entry name" value="FORK HEAD PROTEIN HOMOLOG 2"/>
    <property type="match status" value="1"/>
</dbReference>
<feature type="compositionally biased region" description="Low complexity" evidence="7">
    <location>
        <begin position="387"/>
        <end position="405"/>
    </location>
</feature>
<dbReference type="Gene3D" id="1.10.10.10">
    <property type="entry name" value="Winged helix-like DNA-binding domain superfamily/Winged helix DNA-binding domain"/>
    <property type="match status" value="1"/>
</dbReference>
<dbReference type="InterPro" id="IPR030456">
    <property type="entry name" value="TF_fork_head_CS_2"/>
</dbReference>
<dbReference type="GO" id="GO:0005634">
    <property type="term" value="C:nucleus"/>
    <property type="evidence" value="ECO:0007669"/>
    <property type="project" value="UniProtKB-SubCell"/>
</dbReference>
<gene>
    <name evidence="10" type="ORF">KVV02_006613</name>
</gene>
<dbReference type="SMART" id="SM00240">
    <property type="entry name" value="FHA"/>
    <property type="match status" value="1"/>
</dbReference>
<dbReference type="InterPro" id="IPR036388">
    <property type="entry name" value="WH-like_DNA-bd_sf"/>
</dbReference>
<protein>
    <submittedName>
        <fullName evidence="10">Uncharacterized protein</fullName>
    </submittedName>
</protein>
<proteinExistence type="predicted"/>
<feature type="compositionally biased region" description="Polar residues" evidence="7">
    <location>
        <begin position="365"/>
        <end position="386"/>
    </location>
</feature>
<keyword evidence="4" id="KW-0804">Transcription</keyword>
<name>A0A9P8A5T1_MORAP</name>
<dbReference type="SUPFAM" id="SSF49879">
    <property type="entry name" value="SMAD/FHA domain"/>
    <property type="match status" value="1"/>
</dbReference>